<keyword evidence="2" id="KW-1185">Reference proteome</keyword>
<dbReference type="EMBL" id="JALJOT010000019">
    <property type="protein sequence ID" value="KAK9901109.1"/>
    <property type="molecule type" value="Genomic_DNA"/>
</dbReference>
<evidence type="ECO:0000313" key="2">
    <source>
        <dbReference type="Proteomes" id="UP001491310"/>
    </source>
</evidence>
<comment type="caution">
    <text evidence="1">The sequence shown here is derived from an EMBL/GenBank/DDBJ whole genome shotgun (WGS) entry which is preliminary data.</text>
</comment>
<dbReference type="Proteomes" id="UP001491310">
    <property type="component" value="Unassembled WGS sequence"/>
</dbReference>
<reference evidence="1 2" key="1">
    <citation type="journal article" date="2024" name="Nat. Commun.">
        <title>Phylogenomics reveals the evolutionary origins of lichenization in chlorophyte algae.</title>
        <authorList>
            <person name="Puginier C."/>
            <person name="Libourel C."/>
            <person name="Otte J."/>
            <person name="Skaloud P."/>
            <person name="Haon M."/>
            <person name="Grisel S."/>
            <person name="Petersen M."/>
            <person name="Berrin J.G."/>
            <person name="Delaux P.M."/>
            <person name="Dal Grande F."/>
            <person name="Keller J."/>
        </authorList>
    </citation>
    <scope>NUCLEOTIDE SEQUENCE [LARGE SCALE GENOMIC DNA]</scope>
    <source>
        <strain evidence="1 2">SAG 216-7</strain>
    </source>
</reference>
<sequence length="107" mass="12356">MIGYCTKDLHEPHHKMVKKGVFDDDMELGHEQYLLYGADHIENRVPIDLYNFWPRLHLYSQYSATRPLGESLERTVTRMMQSGKYYPSAKWVVPAAGRGMVLAKAQA</sequence>
<organism evidence="1 2">
    <name type="scientific">Coccomyxa subellipsoidea</name>
    <dbReference type="NCBI Taxonomy" id="248742"/>
    <lineage>
        <taxon>Eukaryota</taxon>
        <taxon>Viridiplantae</taxon>
        <taxon>Chlorophyta</taxon>
        <taxon>core chlorophytes</taxon>
        <taxon>Trebouxiophyceae</taxon>
        <taxon>Trebouxiophyceae incertae sedis</taxon>
        <taxon>Coccomyxaceae</taxon>
        <taxon>Coccomyxa</taxon>
    </lineage>
</organism>
<gene>
    <name evidence="1" type="ORF">WJX75_005848</name>
</gene>
<evidence type="ECO:0000313" key="1">
    <source>
        <dbReference type="EMBL" id="KAK9901109.1"/>
    </source>
</evidence>
<accession>A0ABR2YAK2</accession>
<proteinExistence type="predicted"/>
<protein>
    <submittedName>
        <fullName evidence="1">Uncharacterized protein</fullName>
    </submittedName>
</protein>
<name>A0ABR2YAK2_9CHLO</name>